<feature type="transmembrane region" description="Helical" evidence="1">
    <location>
        <begin position="110"/>
        <end position="130"/>
    </location>
</feature>
<keyword evidence="1" id="KW-0812">Transmembrane</keyword>
<gene>
    <name evidence="2" type="ORF">ACFSKL_18615</name>
</gene>
<feature type="transmembrane region" description="Helical" evidence="1">
    <location>
        <begin position="154"/>
        <end position="173"/>
    </location>
</feature>
<keyword evidence="1" id="KW-0472">Membrane</keyword>
<evidence type="ECO:0000313" key="2">
    <source>
        <dbReference type="EMBL" id="MFD2036825.1"/>
    </source>
</evidence>
<comment type="caution">
    <text evidence="2">The sequence shown here is derived from an EMBL/GenBank/DDBJ whole genome shotgun (WGS) entry which is preliminary data.</text>
</comment>
<accession>A0ABW4VVB5</accession>
<name>A0ABW4VVB5_9BACT</name>
<dbReference type="RefSeq" id="WP_376888241.1">
    <property type="nucleotide sequence ID" value="NZ_JBHUHR010000045.1"/>
</dbReference>
<feature type="transmembrane region" description="Helical" evidence="1">
    <location>
        <begin position="179"/>
        <end position="197"/>
    </location>
</feature>
<dbReference type="Proteomes" id="UP001597361">
    <property type="component" value="Unassembled WGS sequence"/>
</dbReference>
<evidence type="ECO:0008006" key="4">
    <source>
        <dbReference type="Google" id="ProtNLM"/>
    </source>
</evidence>
<feature type="transmembrane region" description="Helical" evidence="1">
    <location>
        <begin position="12"/>
        <end position="31"/>
    </location>
</feature>
<feature type="transmembrane region" description="Helical" evidence="1">
    <location>
        <begin position="63"/>
        <end position="80"/>
    </location>
</feature>
<keyword evidence="3" id="KW-1185">Reference proteome</keyword>
<proteinExistence type="predicted"/>
<reference evidence="3" key="1">
    <citation type="journal article" date="2019" name="Int. J. Syst. Evol. Microbiol.">
        <title>The Global Catalogue of Microorganisms (GCM) 10K type strain sequencing project: providing services to taxonomists for standard genome sequencing and annotation.</title>
        <authorList>
            <consortium name="The Broad Institute Genomics Platform"/>
            <consortium name="The Broad Institute Genome Sequencing Center for Infectious Disease"/>
            <person name="Wu L."/>
            <person name="Ma J."/>
        </authorList>
    </citation>
    <scope>NUCLEOTIDE SEQUENCE [LARGE SCALE GENOMIC DNA]</scope>
    <source>
        <strain evidence="3">CGMCC 1.15180</strain>
    </source>
</reference>
<sequence>MNEFKSRFWPQLVVVYTRFLLGGGFVFASIIKIKGKRFTTIGHEDASFGTAMHFFETMFQTGIYWQFLGWAQLLAGLLLMTQRFAKLGLALFIPIIVNIYIITISMDFGYTSVITGMMLITGLGLLIWHWEELRILINLPYNETPKHRLENEKLWVGTGGLMFLFTVIYRILYDSYDPIFWFGVCFLIGLAALLIRISMKRYHRLQK</sequence>
<evidence type="ECO:0000313" key="3">
    <source>
        <dbReference type="Proteomes" id="UP001597361"/>
    </source>
</evidence>
<dbReference type="EMBL" id="JBHUHR010000045">
    <property type="protein sequence ID" value="MFD2036825.1"/>
    <property type="molecule type" value="Genomic_DNA"/>
</dbReference>
<evidence type="ECO:0000256" key="1">
    <source>
        <dbReference type="SAM" id="Phobius"/>
    </source>
</evidence>
<feature type="transmembrane region" description="Helical" evidence="1">
    <location>
        <begin position="87"/>
        <end position="104"/>
    </location>
</feature>
<protein>
    <recommendedName>
        <fullName evidence="4">DoxX protein</fullName>
    </recommendedName>
</protein>
<organism evidence="2 3">
    <name type="scientific">Belliella marina</name>
    <dbReference type="NCBI Taxonomy" id="1644146"/>
    <lineage>
        <taxon>Bacteria</taxon>
        <taxon>Pseudomonadati</taxon>
        <taxon>Bacteroidota</taxon>
        <taxon>Cytophagia</taxon>
        <taxon>Cytophagales</taxon>
        <taxon>Cyclobacteriaceae</taxon>
        <taxon>Belliella</taxon>
    </lineage>
</organism>
<keyword evidence="1" id="KW-1133">Transmembrane helix</keyword>